<evidence type="ECO:0000256" key="6">
    <source>
        <dbReference type="ARBA" id="ARBA00022741"/>
    </source>
</evidence>
<evidence type="ECO:0000259" key="16">
    <source>
        <dbReference type="PROSITE" id="PS50142"/>
    </source>
</evidence>
<dbReference type="GO" id="GO:0051607">
    <property type="term" value="P:defense response to virus"/>
    <property type="evidence" value="ECO:0007669"/>
    <property type="project" value="UniProtKB-KW"/>
</dbReference>
<dbReference type="SUPFAM" id="SSF52540">
    <property type="entry name" value="P-loop containing nucleoside triphosphate hydrolases"/>
    <property type="match status" value="1"/>
</dbReference>
<evidence type="ECO:0000256" key="3">
    <source>
        <dbReference type="ARBA" id="ARBA00022721"/>
    </source>
</evidence>
<evidence type="ECO:0000256" key="8">
    <source>
        <dbReference type="ARBA" id="ARBA00022806"/>
    </source>
</evidence>
<dbReference type="CDD" id="cd18802">
    <property type="entry name" value="SF2_C_dicer"/>
    <property type="match status" value="1"/>
</dbReference>
<dbReference type="PROSITE" id="PS00517">
    <property type="entry name" value="RNASE_3_1"/>
    <property type="match status" value="1"/>
</dbReference>
<keyword evidence="6" id="KW-0547">Nucleotide-binding</keyword>
<dbReference type="Pfam" id="PF00270">
    <property type="entry name" value="DEAD"/>
    <property type="match status" value="1"/>
</dbReference>
<dbReference type="InterPro" id="IPR000999">
    <property type="entry name" value="RNase_III_dom"/>
</dbReference>
<keyword evidence="5" id="KW-0677">Repeat</keyword>
<dbReference type="Pfam" id="PF03368">
    <property type="entry name" value="Dicer_dimer"/>
    <property type="match status" value="1"/>
</dbReference>
<evidence type="ECO:0000256" key="1">
    <source>
        <dbReference type="ARBA" id="ARBA00001936"/>
    </source>
</evidence>
<dbReference type="STRING" id="27334.A0A0A2KDE7"/>
<dbReference type="InterPro" id="IPR005034">
    <property type="entry name" value="Dicer_dimerisation"/>
</dbReference>
<dbReference type="GO" id="GO:0005737">
    <property type="term" value="C:cytoplasm"/>
    <property type="evidence" value="ECO:0007669"/>
    <property type="project" value="TreeGrafter"/>
</dbReference>
<dbReference type="Gene3D" id="1.10.1520.10">
    <property type="entry name" value="Ribonuclease III domain"/>
    <property type="match status" value="2"/>
</dbReference>
<dbReference type="InterPro" id="IPR036389">
    <property type="entry name" value="RNase_III_sf"/>
</dbReference>
<evidence type="ECO:0000256" key="4">
    <source>
        <dbReference type="ARBA" id="ARBA00022723"/>
    </source>
</evidence>
<organism evidence="20 21">
    <name type="scientific">Penicillium expansum</name>
    <name type="common">Blue mold rot fungus</name>
    <dbReference type="NCBI Taxonomy" id="27334"/>
    <lineage>
        <taxon>Eukaryota</taxon>
        <taxon>Fungi</taxon>
        <taxon>Dikarya</taxon>
        <taxon>Ascomycota</taxon>
        <taxon>Pezizomycotina</taxon>
        <taxon>Eurotiomycetes</taxon>
        <taxon>Eurotiomycetidae</taxon>
        <taxon>Eurotiales</taxon>
        <taxon>Aspergillaceae</taxon>
        <taxon>Penicillium</taxon>
    </lineage>
</organism>
<dbReference type="Pfam" id="PF00636">
    <property type="entry name" value="Ribonuclease_3"/>
    <property type="match status" value="2"/>
</dbReference>
<sequence>MINEVYNTQKGLGRPLTVIGPKLRDGRCGMPYLPHHQQTAFWASLDSSHLTFVSLFYNTLSVLLFTVSFETLLLIMHSTGLSSDGAAYRSRGYQLEMLEASRKENIIVALIWFLAPTVALSLQQHEVITSQILSVKTKVLTSLDNVDRWTEQAVWDKVLKDIRVVVSTYAVLADALSHGFVRMSRLALLIFDEAHHCTRRHPANKIMQNHYHPTLLRSGPNAVPRILGLTASPVVRSSQNELQTIEANLNAVCKTPRVHRTELFENTHRPHLERLNYIPFEEAHYGFGSRLLSPLVECCRAYNIEDDPWIESLRSKDHTVELAKALTTGKTFCSEQLRNFQARSRHIYEELGGWAADFFISASIDELQRSIQDASEMSHLDQRERIYLLELLLAMPAPVSAEESTHLSIKLEMLLNFLERMDRPGFSGLLFAKQRATVSVLARILSIHPKTRDRFQCAAYVGWSSDRNRKGCLGDLLHRDMQRDTLDEFKAGRKNLIVATDVLEEGIDISACNLVICYDKPANLKSFVQRRGRARHRESTYAIMISSEDELLSLHKWQQLEQAMIKAYQDDERQRREAYEIEATEEQVKERLWVEKTSALLTADDAVQHLHHFCAVLPVDEFSDNRPIFSFQENSVGLLLGTVTLPNSVHPTVRRTNGKSWWQTERAARKETAFQAYKALHSYGLVNDNLLPLTRKPELRFSDQITLPSIVQAAEQHDPYIDLAQGWASGQLCRTRLNIYRNGSVDEDMAICLILPRFTPMPHPIPLYWDPETSLELHFDPQMSTFEATTETLDQMRRATALYLQAPSSRQRADDRDFVALFIPDILHEHLGEWLTAYEGKEPALDAYSRNPTTPPIGIVRDQSKFSEPRTFNRWIVPVQVTKASPIEMECSSLPRRRNLLQVRAMNIAEDGEAEAPKKSYVLPAVACVIDKLPAKQGLFGLFISAILDRLEAYLVAHRLNDTILKGVEIQNIDHVITAISAPIAQASTNYQRYEFFGDSVLKFTVSCQLFFRNTNWHEGYLSESRDKLIQNTRLARAALDTGIDCFILTSRFTPRKWAAPLIKNKLEPSTAKRNISTKVLADVVESLIGAAYIDGGIRKAQACLHRFLPEIDLFTNDISPLILPPGKGVSSLINHHRLAGLIGYTFKDPALLTEALTHASCEYDTSTQSYQRLEFLGDAVLDMVVMAVIAAHPVEMDQGPMTLLKHSVVNANLLAFFCMELCAPDEPSHVTQFVNGEVNFVPHYAQIHLWRFLRSHGPNIKSAREACLERHQVLSAEIRDALEHGSQYPWELFARLRADKFLSDIIESVLGAIFIDSGGNLDVCHAFVERIGLVWYIQRVIADGVNVVHPRNIAQNMVKGAGTLVFKRKRVESGGVATYRCSAVVNQTEIALVEGCASAEEAEVKVANVAIEHLTLHPIVST</sequence>
<name>A0A0A2KDE7_PENEN</name>
<dbReference type="PROSITE" id="PS51327">
    <property type="entry name" value="DICER_DSRBF"/>
    <property type="match status" value="1"/>
</dbReference>
<dbReference type="GO" id="GO:0030422">
    <property type="term" value="P:siRNA processing"/>
    <property type="evidence" value="ECO:0007669"/>
    <property type="project" value="TreeGrafter"/>
</dbReference>
<evidence type="ECO:0000256" key="11">
    <source>
        <dbReference type="ARBA" id="ARBA00022884"/>
    </source>
</evidence>
<dbReference type="VEuPathDB" id="FungiDB:PEXP_053160"/>
<dbReference type="HOGENOM" id="CLU_000907_4_6_1"/>
<protein>
    <submittedName>
        <fullName evidence="20">Helicase, C-terminal</fullName>
    </submittedName>
</protein>
<dbReference type="SMART" id="SM00535">
    <property type="entry name" value="RIBOc"/>
    <property type="match status" value="2"/>
</dbReference>
<gene>
    <name evidence="20" type="ORF">PEX2_080130</name>
</gene>
<dbReference type="Gene3D" id="3.40.50.300">
    <property type="entry name" value="P-loop containing nucleotide triphosphate hydrolases"/>
    <property type="match status" value="2"/>
</dbReference>
<dbReference type="SUPFAM" id="SSF69065">
    <property type="entry name" value="RNase III domain-like"/>
    <property type="match status" value="2"/>
</dbReference>
<evidence type="ECO:0000256" key="12">
    <source>
        <dbReference type="ARBA" id="ARBA00023118"/>
    </source>
</evidence>
<comment type="cofactor">
    <cofactor evidence="2">
        <name>Mg(2+)</name>
        <dbReference type="ChEBI" id="CHEBI:18420"/>
    </cofactor>
</comment>
<dbReference type="Gene3D" id="3.30.160.380">
    <property type="entry name" value="Dicer dimerisation domain"/>
    <property type="match status" value="1"/>
</dbReference>
<dbReference type="GeneID" id="27680703"/>
<keyword evidence="3" id="KW-0930">Antiviral protein</keyword>
<dbReference type="PROSITE" id="PS51192">
    <property type="entry name" value="HELICASE_ATP_BIND_1"/>
    <property type="match status" value="1"/>
</dbReference>
<keyword evidence="4" id="KW-0479">Metal-binding</keyword>
<comment type="similarity">
    <text evidence="15">Belongs to the helicase family. Dicer subfamily.</text>
</comment>
<evidence type="ECO:0000313" key="21">
    <source>
        <dbReference type="Proteomes" id="UP000030143"/>
    </source>
</evidence>
<keyword evidence="12" id="KW-0051">Antiviral defense</keyword>
<dbReference type="FunFam" id="3.40.50.300:FF:001669">
    <property type="entry name" value="Dicer-like protein 1"/>
    <property type="match status" value="1"/>
</dbReference>
<feature type="domain" description="Dicer dsRNA-binding fold" evidence="19">
    <location>
        <begin position="606"/>
        <end position="700"/>
    </location>
</feature>
<evidence type="ECO:0000259" key="17">
    <source>
        <dbReference type="PROSITE" id="PS51192"/>
    </source>
</evidence>
<accession>A0A0A2KDE7</accession>
<dbReference type="CDD" id="cd00593">
    <property type="entry name" value="RIBOc"/>
    <property type="match status" value="2"/>
</dbReference>
<keyword evidence="10" id="KW-0460">Magnesium</keyword>
<dbReference type="GO" id="GO:0004525">
    <property type="term" value="F:ribonuclease III activity"/>
    <property type="evidence" value="ECO:0007669"/>
    <property type="project" value="InterPro"/>
</dbReference>
<keyword evidence="13" id="KW-0464">Manganese</keyword>
<reference evidence="20 21" key="1">
    <citation type="journal article" date="2015" name="Mol. Plant Microbe Interact.">
        <title>Genome, transcriptome, and functional analyses of Penicillium expansum provide new insights into secondary metabolism and pathogenicity.</title>
        <authorList>
            <person name="Ballester A.R."/>
            <person name="Marcet-Houben M."/>
            <person name="Levin E."/>
            <person name="Sela N."/>
            <person name="Selma-Lazaro C."/>
            <person name="Carmona L."/>
            <person name="Wisniewski M."/>
            <person name="Droby S."/>
            <person name="Gonzalez-Candelas L."/>
            <person name="Gabaldon T."/>
        </authorList>
    </citation>
    <scope>NUCLEOTIDE SEQUENCE [LARGE SCALE GENOMIC DNA]</scope>
    <source>
        <strain evidence="20 21">MD-8</strain>
    </source>
</reference>
<evidence type="ECO:0000256" key="13">
    <source>
        <dbReference type="ARBA" id="ARBA00023211"/>
    </source>
</evidence>
<dbReference type="InterPro" id="IPR038248">
    <property type="entry name" value="Dicer_dimer_sf"/>
</dbReference>
<evidence type="ECO:0000256" key="7">
    <source>
        <dbReference type="ARBA" id="ARBA00022801"/>
    </source>
</evidence>
<dbReference type="SMART" id="SM00490">
    <property type="entry name" value="HELICc"/>
    <property type="match status" value="1"/>
</dbReference>
<comment type="caution">
    <text evidence="20">The sequence shown here is derived from an EMBL/GenBank/DDBJ whole genome shotgun (WGS) entry which is preliminary data.</text>
</comment>
<evidence type="ECO:0000256" key="9">
    <source>
        <dbReference type="ARBA" id="ARBA00022840"/>
    </source>
</evidence>
<dbReference type="GO" id="GO:0050688">
    <property type="term" value="P:regulation of defense response to virus"/>
    <property type="evidence" value="ECO:0007669"/>
    <property type="project" value="UniProtKB-KW"/>
</dbReference>
<dbReference type="PROSITE" id="PS51194">
    <property type="entry name" value="HELICASE_CTER"/>
    <property type="match status" value="1"/>
</dbReference>
<dbReference type="GO" id="GO:0004386">
    <property type="term" value="F:helicase activity"/>
    <property type="evidence" value="ECO:0007669"/>
    <property type="project" value="UniProtKB-KW"/>
</dbReference>
<dbReference type="PROSITE" id="PS50142">
    <property type="entry name" value="RNASE_3_2"/>
    <property type="match status" value="2"/>
</dbReference>
<comment type="function">
    <text evidence="14">Dicer-like endonuclease involved in cleaving double-stranded RNA in the RNA interference (RNAi) pathway. Produces 21 to 25 bp dsRNAs (siRNAs) which target the selective destruction of homologous RNAs leading to sequence-specific suppression of gene expression, called post-transcriptional gene silencing (PTGS). Part of a broad host defense response against viral infection and transposons.</text>
</comment>
<dbReference type="PANTHER" id="PTHR14950">
    <property type="entry name" value="DICER-RELATED"/>
    <property type="match status" value="1"/>
</dbReference>
<feature type="domain" description="RNase III" evidence="16">
    <location>
        <begin position="967"/>
        <end position="1097"/>
    </location>
</feature>
<feature type="domain" description="Helicase ATP-binding" evidence="17">
    <location>
        <begin position="70"/>
        <end position="251"/>
    </location>
</feature>
<feature type="domain" description="RNase III" evidence="16">
    <location>
        <begin position="1136"/>
        <end position="1319"/>
    </location>
</feature>
<dbReference type="GO" id="GO:0046872">
    <property type="term" value="F:metal ion binding"/>
    <property type="evidence" value="ECO:0007669"/>
    <property type="project" value="UniProtKB-KW"/>
</dbReference>
<dbReference type="InterPro" id="IPR027417">
    <property type="entry name" value="P-loop_NTPase"/>
</dbReference>
<evidence type="ECO:0000256" key="14">
    <source>
        <dbReference type="ARBA" id="ARBA00025403"/>
    </source>
</evidence>
<dbReference type="InterPro" id="IPR001650">
    <property type="entry name" value="Helicase_C-like"/>
</dbReference>
<dbReference type="Proteomes" id="UP000030143">
    <property type="component" value="Unassembled WGS sequence"/>
</dbReference>
<keyword evidence="11 15" id="KW-0694">RNA-binding</keyword>
<dbReference type="GO" id="GO:0005524">
    <property type="term" value="F:ATP binding"/>
    <property type="evidence" value="ECO:0007669"/>
    <property type="project" value="UniProtKB-KW"/>
</dbReference>
<evidence type="ECO:0000313" key="20">
    <source>
        <dbReference type="EMBL" id="KGO56406.1"/>
    </source>
</evidence>
<keyword evidence="9" id="KW-0067">ATP-binding</keyword>
<dbReference type="InterPro" id="IPR011545">
    <property type="entry name" value="DEAD/DEAH_box_helicase_dom"/>
</dbReference>
<feature type="domain" description="Helicase C-terminal" evidence="18">
    <location>
        <begin position="410"/>
        <end position="589"/>
    </location>
</feature>
<comment type="cofactor">
    <cofactor evidence="1">
        <name>Mn(2+)</name>
        <dbReference type="ChEBI" id="CHEBI:29035"/>
    </cofactor>
</comment>
<dbReference type="EMBL" id="JQFZ01000170">
    <property type="protein sequence ID" value="KGO56406.1"/>
    <property type="molecule type" value="Genomic_DNA"/>
</dbReference>
<evidence type="ECO:0000256" key="5">
    <source>
        <dbReference type="ARBA" id="ARBA00022737"/>
    </source>
</evidence>
<dbReference type="RefSeq" id="XP_016598201.1">
    <property type="nucleotide sequence ID" value="XM_016745283.1"/>
</dbReference>
<keyword evidence="7" id="KW-0378">Hydrolase</keyword>
<dbReference type="FunFam" id="1.10.1520.10:FF:000032">
    <property type="entry name" value="Dicer-like protein 2"/>
    <property type="match status" value="1"/>
</dbReference>
<evidence type="ECO:0000259" key="18">
    <source>
        <dbReference type="PROSITE" id="PS51194"/>
    </source>
</evidence>
<evidence type="ECO:0000259" key="19">
    <source>
        <dbReference type="PROSITE" id="PS51327"/>
    </source>
</evidence>
<evidence type="ECO:0000256" key="2">
    <source>
        <dbReference type="ARBA" id="ARBA00001946"/>
    </source>
</evidence>
<dbReference type="Pfam" id="PF00271">
    <property type="entry name" value="Helicase_C"/>
    <property type="match status" value="1"/>
</dbReference>
<keyword evidence="8 20" id="KW-0347">Helicase</keyword>
<dbReference type="GO" id="GO:0003723">
    <property type="term" value="F:RNA binding"/>
    <property type="evidence" value="ECO:0007669"/>
    <property type="project" value="UniProtKB-UniRule"/>
</dbReference>
<proteinExistence type="inferred from homology"/>
<evidence type="ECO:0000256" key="15">
    <source>
        <dbReference type="PROSITE-ProRule" id="PRU00657"/>
    </source>
</evidence>
<dbReference type="PANTHER" id="PTHR14950:SF37">
    <property type="entry name" value="ENDORIBONUCLEASE DICER"/>
    <property type="match status" value="1"/>
</dbReference>
<keyword evidence="21" id="KW-1185">Reference proteome</keyword>
<evidence type="ECO:0000256" key="10">
    <source>
        <dbReference type="ARBA" id="ARBA00022842"/>
    </source>
</evidence>
<dbReference type="InterPro" id="IPR014001">
    <property type="entry name" value="Helicase_ATP-bd"/>
</dbReference>
<dbReference type="GO" id="GO:0005634">
    <property type="term" value="C:nucleus"/>
    <property type="evidence" value="ECO:0007669"/>
    <property type="project" value="TreeGrafter"/>
</dbReference>